<gene>
    <name evidence="2" type="ORF">L596_003629</name>
</gene>
<name>A0A4U8UX70_STECR</name>
<dbReference type="Proteomes" id="UP000298663">
    <property type="component" value="Unassembled WGS sequence"/>
</dbReference>
<proteinExistence type="predicted"/>
<accession>A0A4U8UX70</accession>
<evidence type="ECO:0000256" key="1">
    <source>
        <dbReference type="SAM" id="SignalP"/>
    </source>
</evidence>
<feature type="signal peptide" evidence="1">
    <location>
        <begin position="1"/>
        <end position="23"/>
    </location>
</feature>
<organism evidence="2 3">
    <name type="scientific">Steinernema carpocapsae</name>
    <name type="common">Entomopathogenic nematode</name>
    <dbReference type="NCBI Taxonomy" id="34508"/>
    <lineage>
        <taxon>Eukaryota</taxon>
        <taxon>Metazoa</taxon>
        <taxon>Ecdysozoa</taxon>
        <taxon>Nematoda</taxon>
        <taxon>Chromadorea</taxon>
        <taxon>Rhabditida</taxon>
        <taxon>Tylenchina</taxon>
        <taxon>Panagrolaimomorpha</taxon>
        <taxon>Strongyloidoidea</taxon>
        <taxon>Steinernematidae</taxon>
        <taxon>Steinernema</taxon>
    </lineage>
</organism>
<reference evidence="2 3" key="2">
    <citation type="journal article" date="2019" name="G3 (Bethesda)">
        <title>Hybrid Assembly of the Genome of the Entomopathogenic Nematode Steinernema carpocapsae Identifies the X-Chromosome.</title>
        <authorList>
            <person name="Serra L."/>
            <person name="Macchietto M."/>
            <person name="Macias-Munoz A."/>
            <person name="McGill C.J."/>
            <person name="Rodriguez I.M."/>
            <person name="Rodriguez B."/>
            <person name="Murad R."/>
            <person name="Mortazavi A."/>
        </authorList>
    </citation>
    <scope>NUCLEOTIDE SEQUENCE [LARGE SCALE GENOMIC DNA]</scope>
    <source>
        <strain evidence="2 3">ALL</strain>
    </source>
</reference>
<protein>
    <submittedName>
        <fullName evidence="2">Uncharacterized protein</fullName>
    </submittedName>
</protein>
<keyword evidence="1" id="KW-0732">Signal</keyword>
<keyword evidence="3" id="KW-1185">Reference proteome</keyword>
<comment type="caution">
    <text evidence="2">The sequence shown here is derived from an EMBL/GenBank/DDBJ whole genome shotgun (WGS) entry which is preliminary data.</text>
</comment>
<feature type="chain" id="PRO_5020534983" evidence="1">
    <location>
        <begin position="24"/>
        <end position="200"/>
    </location>
</feature>
<evidence type="ECO:0000313" key="2">
    <source>
        <dbReference type="EMBL" id="TMS36478.1"/>
    </source>
</evidence>
<dbReference type="AlphaFoldDB" id="A0A4U8UX70"/>
<evidence type="ECO:0000313" key="3">
    <source>
        <dbReference type="Proteomes" id="UP000298663"/>
    </source>
</evidence>
<reference evidence="2 3" key="1">
    <citation type="journal article" date="2015" name="Genome Biol.">
        <title>Comparative genomics of Steinernema reveals deeply conserved gene regulatory networks.</title>
        <authorList>
            <person name="Dillman A.R."/>
            <person name="Macchietto M."/>
            <person name="Porter C.F."/>
            <person name="Rogers A."/>
            <person name="Williams B."/>
            <person name="Antoshechkin I."/>
            <person name="Lee M.M."/>
            <person name="Goodwin Z."/>
            <person name="Lu X."/>
            <person name="Lewis E.E."/>
            <person name="Goodrich-Blair H."/>
            <person name="Stock S.P."/>
            <person name="Adams B.J."/>
            <person name="Sternberg P.W."/>
            <person name="Mortazavi A."/>
        </authorList>
    </citation>
    <scope>NUCLEOTIDE SEQUENCE [LARGE SCALE GENOMIC DNA]</scope>
    <source>
        <strain evidence="2 3">ALL</strain>
    </source>
</reference>
<dbReference type="EMBL" id="AZBU02000001">
    <property type="protein sequence ID" value="TMS36478.1"/>
    <property type="molecule type" value="Genomic_DNA"/>
</dbReference>
<sequence length="200" mass="22653">MVSTHQAATFFAASVAFFSAASAAVLPAASAVLRSSRDVLLVSLRRVFHFSTDDSEAASRVKDVNRGLSVFAISDFMYIFSRFWIYLFQSSVVFPDKIDPDVSDLGLDADDSKTREDVIEEIKRKLAHLDFNHLHAVESTRRRLVRRASSVAANCDNSYCQIVLKMTINGPVRFLGPCYHFRYLVSFVMRYLVSFVMFRL</sequence>